<dbReference type="AlphaFoldDB" id="A0A7Y9DMY3"/>
<comment type="caution">
    <text evidence="2">The sequence shown here is derived from an EMBL/GenBank/DDBJ whole genome shotgun (WGS) entry which is preliminary data.</text>
</comment>
<feature type="compositionally biased region" description="Basic residues" evidence="1">
    <location>
        <begin position="101"/>
        <end position="117"/>
    </location>
</feature>
<organism evidence="2 3">
    <name type="scientific">Kineococcus aurantiacus</name>
    <dbReference type="NCBI Taxonomy" id="37633"/>
    <lineage>
        <taxon>Bacteria</taxon>
        <taxon>Bacillati</taxon>
        <taxon>Actinomycetota</taxon>
        <taxon>Actinomycetes</taxon>
        <taxon>Kineosporiales</taxon>
        <taxon>Kineosporiaceae</taxon>
        <taxon>Kineococcus</taxon>
    </lineage>
</organism>
<gene>
    <name evidence="2" type="ORF">BJ968_003130</name>
</gene>
<feature type="region of interest" description="Disordered" evidence="1">
    <location>
        <begin position="97"/>
        <end position="117"/>
    </location>
</feature>
<dbReference type="Proteomes" id="UP000521922">
    <property type="component" value="Unassembled WGS sequence"/>
</dbReference>
<dbReference type="EMBL" id="JACCBB010000001">
    <property type="protein sequence ID" value="NYD23590.1"/>
    <property type="molecule type" value="Genomic_DNA"/>
</dbReference>
<dbReference type="RefSeq" id="WP_179753428.1">
    <property type="nucleotide sequence ID" value="NZ_BAAAGN010000016.1"/>
</dbReference>
<reference evidence="2 3" key="1">
    <citation type="submission" date="2020-07" db="EMBL/GenBank/DDBJ databases">
        <title>Sequencing the genomes of 1000 actinobacteria strains.</title>
        <authorList>
            <person name="Klenk H.-P."/>
        </authorList>
    </citation>
    <scope>NUCLEOTIDE SEQUENCE [LARGE SCALE GENOMIC DNA]</scope>
    <source>
        <strain evidence="2 3">DSM 7487</strain>
    </source>
</reference>
<sequence>MKPLHQVLRDLEFAAHQGTLTPSFLDDYARRHGEGVLALYALAARHDLPVAAEDGRDDHLAEVRPWHAAVDVAAVERALDARSAAVVRDVHAAADDGRPAVLRKRGRGSHHPVRPGA</sequence>
<keyword evidence="3" id="KW-1185">Reference proteome</keyword>
<accession>A0A7Y9DMY3</accession>
<evidence type="ECO:0000313" key="2">
    <source>
        <dbReference type="EMBL" id="NYD23590.1"/>
    </source>
</evidence>
<evidence type="ECO:0000256" key="1">
    <source>
        <dbReference type="SAM" id="MobiDB-lite"/>
    </source>
</evidence>
<protein>
    <submittedName>
        <fullName evidence="2">Uncharacterized protein</fullName>
    </submittedName>
</protein>
<proteinExistence type="predicted"/>
<name>A0A7Y9DMY3_9ACTN</name>
<evidence type="ECO:0000313" key="3">
    <source>
        <dbReference type="Proteomes" id="UP000521922"/>
    </source>
</evidence>